<dbReference type="InterPro" id="IPR001173">
    <property type="entry name" value="Glyco_trans_2-like"/>
</dbReference>
<feature type="transmembrane region" description="Helical" evidence="6">
    <location>
        <begin position="321"/>
        <end position="338"/>
    </location>
</feature>
<evidence type="ECO:0000256" key="4">
    <source>
        <dbReference type="ARBA" id="ARBA00022679"/>
    </source>
</evidence>
<keyword evidence="6" id="KW-1133">Transmembrane helix</keyword>
<organism evidence="8 9">
    <name type="scientific">Ravibacter arvi</name>
    <dbReference type="NCBI Taxonomy" id="2051041"/>
    <lineage>
        <taxon>Bacteria</taxon>
        <taxon>Pseudomonadati</taxon>
        <taxon>Bacteroidota</taxon>
        <taxon>Cytophagia</taxon>
        <taxon>Cytophagales</taxon>
        <taxon>Spirosomataceae</taxon>
        <taxon>Ravibacter</taxon>
    </lineage>
</organism>
<keyword evidence="9" id="KW-1185">Reference proteome</keyword>
<evidence type="ECO:0000256" key="1">
    <source>
        <dbReference type="ARBA" id="ARBA00001946"/>
    </source>
</evidence>
<comment type="similarity">
    <text evidence="2">Belongs to the glycosyltransferase 2 family.</text>
</comment>
<keyword evidence="3" id="KW-0328">Glycosyltransferase</keyword>
<protein>
    <submittedName>
        <fullName evidence="8">Glycosyltransferase</fullName>
    </submittedName>
</protein>
<dbReference type="EMBL" id="BAABEY010000001">
    <property type="protein sequence ID" value="GAA4431705.1"/>
    <property type="molecule type" value="Genomic_DNA"/>
</dbReference>
<evidence type="ECO:0000313" key="8">
    <source>
        <dbReference type="EMBL" id="GAA4431705.1"/>
    </source>
</evidence>
<feature type="transmembrane region" description="Helical" evidence="6">
    <location>
        <begin position="6"/>
        <end position="27"/>
    </location>
</feature>
<keyword evidence="6" id="KW-0812">Transmembrane</keyword>
<feature type="transmembrane region" description="Helical" evidence="6">
    <location>
        <begin position="294"/>
        <end position="315"/>
    </location>
</feature>
<evidence type="ECO:0000256" key="6">
    <source>
        <dbReference type="SAM" id="Phobius"/>
    </source>
</evidence>
<dbReference type="InterPro" id="IPR029044">
    <property type="entry name" value="Nucleotide-diphossugar_trans"/>
</dbReference>
<evidence type="ECO:0000256" key="5">
    <source>
        <dbReference type="ARBA" id="ARBA00022842"/>
    </source>
</evidence>
<dbReference type="PANTHER" id="PTHR48090">
    <property type="entry name" value="UNDECAPRENYL-PHOSPHATE 4-DEOXY-4-FORMAMIDO-L-ARABINOSE TRANSFERASE-RELATED"/>
    <property type="match status" value="1"/>
</dbReference>
<sequence length="385" mass="42985">MEASLIFVEIFFWLLAAGYAVFTLWLWRTWSRIRVFQPAGTMNGAGTETLISVIVPVRNEAVRIGALLADLERQSLGKQLYEIWIADDASTDATAALVRAFAEKTSMRLHLLELSDNRSASPKKRAISSALQKATGKYVVTTDGDCRVGPAWLETLVACFRESGARCVSGPVTFTPESKLTDHLQTVEFSSLVGSGACAIAAGRPNMCNGANFAYEKSVFFEVGGFEGVDQIASGDDELLLQKIAQRYPEGIVFLKSPEAIVRTAPHTDWKGFRNQRQRWASKWKFYRSPAPKVLAVFIFLSNLMLLVAGLWYAFGQLSGYTWLALIGFKILPEWLFISSVLRFLGKQRSIACIPLVQVLYPFYVVYFGLAGQKSRYVWKGRELR</sequence>
<comment type="cofactor">
    <cofactor evidence="1">
        <name>Mg(2+)</name>
        <dbReference type="ChEBI" id="CHEBI:18420"/>
    </cofactor>
</comment>
<keyword evidence="4" id="KW-0808">Transferase</keyword>
<keyword evidence="6" id="KW-0472">Membrane</keyword>
<proteinExistence type="inferred from homology"/>
<dbReference type="SUPFAM" id="SSF53448">
    <property type="entry name" value="Nucleotide-diphospho-sugar transferases"/>
    <property type="match status" value="1"/>
</dbReference>
<feature type="transmembrane region" description="Helical" evidence="6">
    <location>
        <begin position="350"/>
        <end position="370"/>
    </location>
</feature>
<reference evidence="9" key="1">
    <citation type="journal article" date="2019" name="Int. J. Syst. Evol. Microbiol.">
        <title>The Global Catalogue of Microorganisms (GCM) 10K type strain sequencing project: providing services to taxonomists for standard genome sequencing and annotation.</title>
        <authorList>
            <consortium name="The Broad Institute Genomics Platform"/>
            <consortium name="The Broad Institute Genome Sequencing Center for Infectious Disease"/>
            <person name="Wu L."/>
            <person name="Ma J."/>
        </authorList>
    </citation>
    <scope>NUCLEOTIDE SEQUENCE [LARGE SCALE GENOMIC DNA]</scope>
    <source>
        <strain evidence="9">JCM 31920</strain>
    </source>
</reference>
<evidence type="ECO:0000256" key="2">
    <source>
        <dbReference type="ARBA" id="ARBA00006739"/>
    </source>
</evidence>
<dbReference type="Pfam" id="PF00535">
    <property type="entry name" value="Glycos_transf_2"/>
    <property type="match status" value="1"/>
</dbReference>
<dbReference type="Gene3D" id="3.90.550.10">
    <property type="entry name" value="Spore Coat Polysaccharide Biosynthesis Protein SpsA, Chain A"/>
    <property type="match status" value="1"/>
</dbReference>
<dbReference type="PANTHER" id="PTHR48090:SF10">
    <property type="entry name" value="GLUCOSYL-3-PHOSPHOGLYCERATE SYNTHASE"/>
    <property type="match status" value="1"/>
</dbReference>
<keyword evidence="5" id="KW-0460">Magnesium</keyword>
<dbReference type="InterPro" id="IPR050256">
    <property type="entry name" value="Glycosyltransferase_2"/>
</dbReference>
<accession>A0ABP8LNM4</accession>
<evidence type="ECO:0000256" key="3">
    <source>
        <dbReference type="ARBA" id="ARBA00022676"/>
    </source>
</evidence>
<name>A0ABP8LNM4_9BACT</name>
<evidence type="ECO:0000313" key="9">
    <source>
        <dbReference type="Proteomes" id="UP001501508"/>
    </source>
</evidence>
<feature type="domain" description="Glycosyltransferase 2-like" evidence="7">
    <location>
        <begin position="52"/>
        <end position="186"/>
    </location>
</feature>
<dbReference type="RefSeq" id="WP_345026212.1">
    <property type="nucleotide sequence ID" value="NZ_BAABEY010000001.1"/>
</dbReference>
<comment type="caution">
    <text evidence="8">The sequence shown here is derived from an EMBL/GenBank/DDBJ whole genome shotgun (WGS) entry which is preliminary data.</text>
</comment>
<dbReference type="Proteomes" id="UP001501508">
    <property type="component" value="Unassembled WGS sequence"/>
</dbReference>
<evidence type="ECO:0000259" key="7">
    <source>
        <dbReference type="Pfam" id="PF00535"/>
    </source>
</evidence>
<gene>
    <name evidence="8" type="ORF">GCM10023091_02870</name>
</gene>